<dbReference type="InterPro" id="IPR002641">
    <property type="entry name" value="PNPLA_dom"/>
</dbReference>
<keyword evidence="7" id="KW-1185">Reference proteome</keyword>
<comment type="caution">
    <text evidence="6">The sequence shown here is derived from an EMBL/GenBank/DDBJ whole genome shotgun (WGS) entry which is preliminary data.</text>
</comment>
<dbReference type="InterPro" id="IPR016035">
    <property type="entry name" value="Acyl_Trfase/lysoPLipase"/>
</dbReference>
<evidence type="ECO:0000259" key="5">
    <source>
        <dbReference type="PROSITE" id="PS51635"/>
    </source>
</evidence>
<dbReference type="Proteomes" id="UP000281128">
    <property type="component" value="Unassembled WGS sequence"/>
</dbReference>
<dbReference type="Gene3D" id="3.40.1090.10">
    <property type="entry name" value="Cytosolic phospholipase A2 catalytic domain"/>
    <property type="match status" value="2"/>
</dbReference>
<evidence type="ECO:0000256" key="3">
    <source>
        <dbReference type="ARBA" id="ARBA00023098"/>
    </source>
</evidence>
<organism evidence="6 7">
    <name type="scientific">Roseovarius spongiae</name>
    <dbReference type="NCBI Taxonomy" id="2320272"/>
    <lineage>
        <taxon>Bacteria</taxon>
        <taxon>Pseudomonadati</taxon>
        <taxon>Pseudomonadota</taxon>
        <taxon>Alphaproteobacteria</taxon>
        <taxon>Rhodobacterales</taxon>
        <taxon>Roseobacteraceae</taxon>
        <taxon>Roseovarius</taxon>
    </lineage>
</organism>
<feature type="domain" description="PNPLA" evidence="5">
    <location>
        <begin position="13"/>
        <end position="225"/>
    </location>
</feature>
<evidence type="ECO:0000256" key="2">
    <source>
        <dbReference type="ARBA" id="ARBA00022963"/>
    </source>
</evidence>
<dbReference type="RefSeq" id="WP_121168421.1">
    <property type="nucleotide sequence ID" value="NZ_RAPE01000004.1"/>
</dbReference>
<feature type="short sequence motif" description="GXSXG" evidence="4">
    <location>
        <begin position="48"/>
        <end position="52"/>
    </location>
</feature>
<evidence type="ECO:0000313" key="7">
    <source>
        <dbReference type="Proteomes" id="UP000281128"/>
    </source>
</evidence>
<dbReference type="PANTHER" id="PTHR14226:SF57">
    <property type="entry name" value="BLR7027 PROTEIN"/>
    <property type="match status" value="1"/>
</dbReference>
<sequence length="379" mass="41489">MRPSISARNRVALVLQGGGARGGYQIGALKAIAEITGGRRSPFAIVCGASVGAINAAPFAAISEDFQTGVRHLEELWRGLHCDSIYDARTLPLLGTGARWIWTLMFGHLGLGAPGAILDYTPLRELVEREYKPRRVDRAIRNGALHALCITASSYAEGKAVTFFHAHENMEEWSRARRSGVRARIEPKHMLASSALPFIFEPVELNGHYYGDGALRLTAPLSPAIRAGADRVMVIAARDNLSEPAADGPDRPPSIGEMAGHALDILFNDNLDSDVERMTRINHTLSLIPEDARAETPLRRIEMTMLSPSRDLRHIAGEHESEMPAALRMLMRTLGTWGSDGRLVSYLLFEPGYVGTLIDLGYSDTIARADEIRAFLDDS</sequence>
<dbReference type="OrthoDB" id="5290098at2"/>
<dbReference type="PROSITE" id="PS51635">
    <property type="entry name" value="PNPLA"/>
    <property type="match status" value="1"/>
</dbReference>
<dbReference type="SUPFAM" id="SSF52151">
    <property type="entry name" value="FabD/lysophospholipase-like"/>
    <property type="match status" value="1"/>
</dbReference>
<keyword evidence="3 4" id="KW-0443">Lipid metabolism</keyword>
<proteinExistence type="predicted"/>
<reference evidence="6 7" key="1">
    <citation type="submission" date="2018-09" db="EMBL/GenBank/DDBJ databases">
        <title>Roseovarius spongiae sp. nov., isolated from a marine sponge.</title>
        <authorList>
            <person name="Zhuang L."/>
            <person name="Luo L."/>
        </authorList>
    </citation>
    <scope>NUCLEOTIDE SEQUENCE [LARGE SCALE GENOMIC DNA]</scope>
    <source>
        <strain evidence="6 7">HN-E21</strain>
    </source>
</reference>
<evidence type="ECO:0000256" key="1">
    <source>
        <dbReference type="ARBA" id="ARBA00022801"/>
    </source>
</evidence>
<dbReference type="Pfam" id="PF01734">
    <property type="entry name" value="Patatin"/>
    <property type="match status" value="1"/>
</dbReference>
<accession>A0A3A8B879</accession>
<protein>
    <submittedName>
        <fullName evidence="6">Patatin-like phospholipase family protein</fullName>
    </submittedName>
</protein>
<dbReference type="GO" id="GO:0016787">
    <property type="term" value="F:hydrolase activity"/>
    <property type="evidence" value="ECO:0007669"/>
    <property type="project" value="UniProtKB-UniRule"/>
</dbReference>
<evidence type="ECO:0000313" key="6">
    <source>
        <dbReference type="EMBL" id="RKF13596.1"/>
    </source>
</evidence>
<evidence type="ECO:0000256" key="4">
    <source>
        <dbReference type="PROSITE-ProRule" id="PRU01161"/>
    </source>
</evidence>
<dbReference type="PANTHER" id="PTHR14226">
    <property type="entry name" value="NEUROPATHY TARGET ESTERASE/SWISS CHEESE D.MELANOGASTER"/>
    <property type="match status" value="1"/>
</dbReference>
<feature type="active site" description="Proton acceptor" evidence="4">
    <location>
        <position position="212"/>
    </location>
</feature>
<gene>
    <name evidence="6" type="ORF">D6850_15040</name>
</gene>
<feature type="short sequence motif" description="DGA/G" evidence="4">
    <location>
        <begin position="212"/>
        <end position="214"/>
    </location>
</feature>
<name>A0A3A8B879_9RHOB</name>
<dbReference type="InterPro" id="IPR050301">
    <property type="entry name" value="NTE"/>
</dbReference>
<dbReference type="GO" id="GO:0016042">
    <property type="term" value="P:lipid catabolic process"/>
    <property type="evidence" value="ECO:0007669"/>
    <property type="project" value="UniProtKB-UniRule"/>
</dbReference>
<dbReference type="AlphaFoldDB" id="A0A3A8B879"/>
<feature type="short sequence motif" description="GXGXXG" evidence="4">
    <location>
        <begin position="17"/>
        <end position="22"/>
    </location>
</feature>
<dbReference type="EMBL" id="RAPE01000004">
    <property type="protein sequence ID" value="RKF13596.1"/>
    <property type="molecule type" value="Genomic_DNA"/>
</dbReference>
<keyword evidence="1 4" id="KW-0378">Hydrolase</keyword>
<keyword evidence="2 4" id="KW-0442">Lipid degradation</keyword>
<feature type="active site" description="Nucleophile" evidence="4">
    <location>
        <position position="50"/>
    </location>
</feature>